<reference evidence="2" key="1">
    <citation type="submission" date="2021-12" db="EMBL/GenBank/DDBJ databases">
        <authorList>
            <person name="Zaccaron A."/>
            <person name="Stergiopoulos I."/>
        </authorList>
    </citation>
    <scope>NUCLEOTIDE SEQUENCE</scope>
    <source>
        <strain evidence="2">Race5_Kim</strain>
    </source>
</reference>
<dbReference type="EMBL" id="CP090163">
    <property type="protein sequence ID" value="UJO12257.1"/>
    <property type="molecule type" value="Genomic_DNA"/>
</dbReference>
<dbReference type="AlphaFoldDB" id="A0A9Q8P413"/>
<accession>A0A9Q8P413</accession>
<feature type="region of interest" description="Disordered" evidence="1">
    <location>
        <begin position="22"/>
        <end position="62"/>
    </location>
</feature>
<dbReference type="Proteomes" id="UP000756132">
    <property type="component" value="Chromosome 1"/>
</dbReference>
<dbReference type="OrthoDB" id="4491390at2759"/>
<keyword evidence="3" id="KW-1185">Reference proteome</keyword>
<evidence type="ECO:0000313" key="2">
    <source>
        <dbReference type="EMBL" id="UJO12257.1"/>
    </source>
</evidence>
<dbReference type="PANTHER" id="PTHR38111:SF2">
    <property type="entry name" value="FINGER DOMAIN PROTEIN, PUTATIVE (AFU_ORTHOLOGUE AFUA_1G01560)-RELATED"/>
    <property type="match status" value="1"/>
</dbReference>
<dbReference type="GeneID" id="71981707"/>
<gene>
    <name evidence="2" type="ORF">CLAFUR5_01829</name>
</gene>
<proteinExistence type="predicted"/>
<evidence type="ECO:0000313" key="3">
    <source>
        <dbReference type="Proteomes" id="UP000756132"/>
    </source>
</evidence>
<evidence type="ECO:0000256" key="1">
    <source>
        <dbReference type="SAM" id="MobiDB-lite"/>
    </source>
</evidence>
<protein>
    <submittedName>
        <fullName evidence="2">Uncharacterized protein</fullName>
    </submittedName>
</protein>
<dbReference type="InterPro" id="IPR053178">
    <property type="entry name" value="Osmoadaptation_assoc"/>
</dbReference>
<sequence>MHNCPFHIATCQGCNGTIEDDRLEDEDDTQSNPSGLSSVPEDLFSRPRSMTPSSSVSSFHSPEATRMQLKEEFLKLYFPAGISGHDTDFMYSKFLAREALDGMGTTMNAAIDALSLAQLGTAHADKRLIREAQTQYQVAVANVNADLAQANAKQDDGLLGARYLLGVCQIHSPLSAFRSKELHLNEHLAALRELLLARGPNSQYSRLAQLLLYNFRHVSGIIGHAERKRVELAGPAWKRCSAITDGIMASLSEHLISVPGVLEKADRAMQRPHRELGELFAVLTELATMERNTQAWLLHWYSSFDAMPYWQNSVEYYTHFERSTKGAPAVFSKTLRFPSFSHASAHVTYWICLLQIKQTMLEINRLFGPPILPKSEDTLIAEATECADRLCESLAWITQPKYGWCGALRSVGPLHYAEKWYASQMDIQKTAWCQKVGASIQKTNNICVHHKGGQNLHDVGDELDRLLDADTEDKRYLPC</sequence>
<name>A0A9Q8P413_PASFU</name>
<feature type="compositionally biased region" description="Low complexity" evidence="1">
    <location>
        <begin position="46"/>
        <end position="62"/>
    </location>
</feature>
<organism evidence="2 3">
    <name type="scientific">Passalora fulva</name>
    <name type="common">Tomato leaf mold</name>
    <name type="synonym">Cladosporium fulvum</name>
    <dbReference type="NCBI Taxonomy" id="5499"/>
    <lineage>
        <taxon>Eukaryota</taxon>
        <taxon>Fungi</taxon>
        <taxon>Dikarya</taxon>
        <taxon>Ascomycota</taxon>
        <taxon>Pezizomycotina</taxon>
        <taxon>Dothideomycetes</taxon>
        <taxon>Dothideomycetidae</taxon>
        <taxon>Mycosphaerellales</taxon>
        <taxon>Mycosphaerellaceae</taxon>
        <taxon>Fulvia</taxon>
    </lineage>
</organism>
<dbReference type="KEGG" id="ffu:CLAFUR5_01829"/>
<dbReference type="PANTHER" id="PTHR38111">
    <property type="entry name" value="ZN(2)-C6 FUNGAL-TYPE DOMAIN-CONTAINING PROTEIN-RELATED"/>
    <property type="match status" value="1"/>
</dbReference>
<dbReference type="RefSeq" id="XP_047756623.1">
    <property type="nucleotide sequence ID" value="XM_047900977.1"/>
</dbReference>
<reference evidence="2" key="2">
    <citation type="journal article" date="2022" name="Microb. Genom.">
        <title>A chromosome-scale genome assembly of the tomato pathogen Cladosporium fulvum reveals a compartmentalized genome architecture and the presence of a dispensable chromosome.</title>
        <authorList>
            <person name="Zaccaron A.Z."/>
            <person name="Chen L.H."/>
            <person name="Samaras A."/>
            <person name="Stergiopoulos I."/>
        </authorList>
    </citation>
    <scope>NUCLEOTIDE SEQUENCE</scope>
    <source>
        <strain evidence="2">Race5_Kim</strain>
    </source>
</reference>